<name>A0A3S2V1C9_9SPHI</name>
<sequence length="671" mass="73357">MNKFTYSVALALLFFGLTGCKKDITAPSSAVVAQRNLITLEADASNLIFEPFELNTGILNGQVGWTRIGGTAGQTQVVAGNLTYPNYLPGETGNKVELLPANTEDLNLDFGQRSGAGTRVYASMLINVTAASSAGDYFAHFFGNLFKDRVMIRAAGDGFNIGMDGGSGTATYLPDTYTFGQTYLVVISYQFVEGSGNDIASLWVNPDLSGAEPAPSLTNVAIGNDDSNLNGFRLRQNTAATSPTLTVDGIKVGLTWAGSVLATQKGTIPSQFVDSAGVDFGYNWRAINHVAAGFLHGFTNDGIYPVDSLILPLKLHMVRSIPPAALAQGTRMKQLGIKQQVVLSDNWYFGYESTFYPGDNGDWSIWETFVDNQIKDIINKGIQDNVEIDIWNEPDHSYFWRRSQWQALATYYKAYYRIRAKLPNAVIVGPSISSNTGGKIKEFLRWAKESGVVPDVISWHFPSNIVADVQDVRNYLRDNGMANVKININEYTLGNEQYAGKHAWLLAQLERAQVDGAIHAIWSDQATGTLDDILTPTFERKASWWVYKAYADVTGTTVGSKGGQNVELFAGKDAATKTIHMLLGAKPTLLPGDVKIIFRQLSHAFPGFTPPSGKFRVRLERIPENSGLAVNAPELVFENDMPLVDSFNVTIPWTSAQDAYVIHISASPEHP</sequence>
<comment type="caution">
    <text evidence="1">The sequence shown here is derived from an EMBL/GenBank/DDBJ whole genome shotgun (WGS) entry which is preliminary data.</text>
</comment>
<dbReference type="Proteomes" id="UP000282759">
    <property type="component" value="Unassembled WGS sequence"/>
</dbReference>
<gene>
    <name evidence="1" type="ORF">EOD41_11490</name>
</gene>
<evidence type="ECO:0008006" key="3">
    <source>
        <dbReference type="Google" id="ProtNLM"/>
    </source>
</evidence>
<evidence type="ECO:0000313" key="1">
    <source>
        <dbReference type="EMBL" id="RVU00618.1"/>
    </source>
</evidence>
<reference evidence="1 2" key="1">
    <citation type="submission" date="2019-01" db="EMBL/GenBank/DDBJ databases">
        <authorList>
            <person name="Chen W.-M."/>
        </authorList>
    </citation>
    <scope>NUCLEOTIDE SEQUENCE [LARGE SCALE GENOMIC DNA]</scope>
    <source>
        <strain evidence="1 2">YBJ-36</strain>
    </source>
</reference>
<accession>A0A3S2V1C9</accession>
<keyword evidence="2" id="KW-1185">Reference proteome</keyword>
<dbReference type="OrthoDB" id="1100762at2"/>
<dbReference type="SUPFAM" id="SSF51445">
    <property type="entry name" value="(Trans)glycosidases"/>
    <property type="match status" value="1"/>
</dbReference>
<dbReference type="RefSeq" id="WP_127704958.1">
    <property type="nucleotide sequence ID" value="NZ_SACK01000004.1"/>
</dbReference>
<dbReference type="PROSITE" id="PS51257">
    <property type="entry name" value="PROKAR_LIPOPROTEIN"/>
    <property type="match status" value="1"/>
</dbReference>
<proteinExistence type="predicted"/>
<dbReference type="InterPro" id="IPR017853">
    <property type="entry name" value="GH"/>
</dbReference>
<dbReference type="EMBL" id="SACK01000004">
    <property type="protein sequence ID" value="RVU00618.1"/>
    <property type="molecule type" value="Genomic_DNA"/>
</dbReference>
<dbReference type="AlphaFoldDB" id="A0A3S2V1C9"/>
<protein>
    <recommendedName>
        <fullName evidence="3">Beta-xylosidase</fullName>
    </recommendedName>
</protein>
<dbReference type="Gene3D" id="3.20.20.80">
    <property type="entry name" value="Glycosidases"/>
    <property type="match status" value="1"/>
</dbReference>
<organism evidence="1 2">
    <name type="scientific">Mucilaginibacter limnophilus</name>
    <dbReference type="NCBI Taxonomy" id="1932778"/>
    <lineage>
        <taxon>Bacteria</taxon>
        <taxon>Pseudomonadati</taxon>
        <taxon>Bacteroidota</taxon>
        <taxon>Sphingobacteriia</taxon>
        <taxon>Sphingobacteriales</taxon>
        <taxon>Sphingobacteriaceae</taxon>
        <taxon>Mucilaginibacter</taxon>
    </lineage>
</organism>
<evidence type="ECO:0000313" key="2">
    <source>
        <dbReference type="Proteomes" id="UP000282759"/>
    </source>
</evidence>